<dbReference type="SUPFAM" id="SSF50475">
    <property type="entry name" value="FMN-binding split barrel"/>
    <property type="match status" value="1"/>
</dbReference>
<dbReference type="RefSeq" id="WP_338600901.1">
    <property type="nucleotide sequence ID" value="NZ_AP028679.1"/>
</dbReference>
<gene>
    <name evidence="3" type="ORF">FAK_29310</name>
</gene>
<dbReference type="InterPro" id="IPR052019">
    <property type="entry name" value="F420H2_bilvrd_red/Heme_oxyg"/>
</dbReference>
<evidence type="ECO:0000313" key="4">
    <source>
        <dbReference type="Proteomes" id="UP001366166"/>
    </source>
</evidence>
<organism evidence="3 4">
    <name type="scientific">Desulfoferula mesophila</name>
    <dbReference type="NCBI Taxonomy" id="3058419"/>
    <lineage>
        <taxon>Bacteria</taxon>
        <taxon>Pseudomonadati</taxon>
        <taxon>Thermodesulfobacteriota</taxon>
        <taxon>Desulfarculia</taxon>
        <taxon>Desulfarculales</taxon>
        <taxon>Desulfarculaceae</taxon>
        <taxon>Desulfoferula</taxon>
    </lineage>
</organism>
<name>A0AAU9EWD3_9BACT</name>
<keyword evidence="1" id="KW-0560">Oxidoreductase</keyword>
<dbReference type="PANTHER" id="PTHR35176:SF6">
    <property type="entry name" value="HEME OXYGENASE HI_0854-RELATED"/>
    <property type="match status" value="1"/>
</dbReference>
<dbReference type="KEGG" id="dmp:FAK_29310"/>
<keyword evidence="4" id="KW-1185">Reference proteome</keyword>
<dbReference type="AlphaFoldDB" id="A0AAU9EWD3"/>
<reference evidence="4" key="1">
    <citation type="journal article" date="2023" name="Arch. Microbiol.">
        <title>Desulfoferula mesophilus gen. nov. sp. nov., a mesophilic sulfate-reducing bacterium isolated from a brackish lake sediment.</title>
        <authorList>
            <person name="Watanabe T."/>
            <person name="Yabe T."/>
            <person name="Tsuji J.M."/>
            <person name="Fukui M."/>
        </authorList>
    </citation>
    <scope>NUCLEOTIDE SEQUENCE [LARGE SCALE GENOMIC DNA]</scope>
    <source>
        <strain evidence="4">12FAK</strain>
    </source>
</reference>
<sequence length="162" mass="17889">MEEFVHLNLNPPGQQAQELEQHLRDMAASQLFAVLSTVGGKQPYASLVAFAASTDLARIYFSTSRTTRKFNNLQGNPRAAILMDNRSNQATDLRLAAAATAVGKVEAIGPDKEAVFRQVFLAKQPHMGEFLEASNTAHLCLNVDAYYVVSRFQSVFEFRVVP</sequence>
<dbReference type="GO" id="GO:0005829">
    <property type="term" value="C:cytosol"/>
    <property type="evidence" value="ECO:0007669"/>
    <property type="project" value="TreeGrafter"/>
</dbReference>
<evidence type="ECO:0000259" key="2">
    <source>
        <dbReference type="Pfam" id="PF01243"/>
    </source>
</evidence>
<accession>A0AAU9EWD3</accession>
<dbReference type="GO" id="GO:0016627">
    <property type="term" value="F:oxidoreductase activity, acting on the CH-CH group of donors"/>
    <property type="evidence" value="ECO:0007669"/>
    <property type="project" value="TreeGrafter"/>
</dbReference>
<feature type="domain" description="Pyridoxamine 5'-phosphate oxidase N-terminal" evidence="2">
    <location>
        <begin position="19"/>
        <end position="114"/>
    </location>
</feature>
<dbReference type="GO" id="GO:0070967">
    <property type="term" value="F:coenzyme F420 binding"/>
    <property type="evidence" value="ECO:0007669"/>
    <property type="project" value="TreeGrafter"/>
</dbReference>
<dbReference type="Proteomes" id="UP001366166">
    <property type="component" value="Chromosome"/>
</dbReference>
<dbReference type="InterPro" id="IPR012349">
    <property type="entry name" value="Split_barrel_FMN-bd"/>
</dbReference>
<dbReference type="Pfam" id="PF01243">
    <property type="entry name" value="PNPOx_N"/>
    <property type="match status" value="1"/>
</dbReference>
<dbReference type="EMBL" id="AP028679">
    <property type="protein sequence ID" value="BEQ15865.1"/>
    <property type="molecule type" value="Genomic_DNA"/>
</dbReference>
<dbReference type="PANTHER" id="PTHR35176">
    <property type="entry name" value="HEME OXYGENASE HI_0854-RELATED"/>
    <property type="match status" value="1"/>
</dbReference>
<dbReference type="Gene3D" id="2.30.110.10">
    <property type="entry name" value="Electron Transport, Fmn-binding Protein, Chain A"/>
    <property type="match status" value="1"/>
</dbReference>
<proteinExistence type="predicted"/>
<evidence type="ECO:0000256" key="1">
    <source>
        <dbReference type="ARBA" id="ARBA00023002"/>
    </source>
</evidence>
<protein>
    <recommendedName>
        <fullName evidence="2">Pyridoxamine 5'-phosphate oxidase N-terminal domain-containing protein</fullName>
    </recommendedName>
</protein>
<evidence type="ECO:0000313" key="3">
    <source>
        <dbReference type="EMBL" id="BEQ15865.1"/>
    </source>
</evidence>
<dbReference type="InterPro" id="IPR011576">
    <property type="entry name" value="Pyridox_Oxase_N"/>
</dbReference>